<protein>
    <recommendedName>
        <fullName evidence="4">NnrT protein</fullName>
    </recommendedName>
</protein>
<accession>A0A1X7BU54</accession>
<reference evidence="2 3" key="1">
    <citation type="submission" date="2017-03" db="EMBL/GenBank/DDBJ databases">
        <authorList>
            <person name="Afonso C.L."/>
            <person name="Miller P.J."/>
            <person name="Scott M.A."/>
            <person name="Spackman E."/>
            <person name="Goraichik I."/>
            <person name="Dimitrov K.M."/>
            <person name="Suarez D.L."/>
            <person name="Swayne D.E."/>
        </authorList>
    </citation>
    <scope>NUCLEOTIDE SEQUENCE [LARGE SCALE GENOMIC DNA]</scope>
    <source>
        <strain evidence="2 3">CECT 7745</strain>
    </source>
</reference>
<evidence type="ECO:0000313" key="2">
    <source>
        <dbReference type="EMBL" id="SMC13085.1"/>
    </source>
</evidence>
<dbReference type="Proteomes" id="UP000193224">
    <property type="component" value="Unassembled WGS sequence"/>
</dbReference>
<name>A0A1X7BU54_9RHOB</name>
<dbReference type="RefSeq" id="WP_085801028.1">
    <property type="nucleotide sequence ID" value="NZ_FWXB01000011.1"/>
</dbReference>
<dbReference type="AlphaFoldDB" id="A0A1X7BU54"/>
<sequence>MNRLSEQNDRPPSSGLPFKQLYLLLYVFTTGAVAINLFMLGLMAQAIGLPALNPVTALIISVPLGIPANWLVTRWVRRLMDEADENL</sequence>
<dbReference type="OrthoDB" id="7667013at2"/>
<dbReference type="EMBL" id="FWXB01000011">
    <property type="protein sequence ID" value="SMC13085.1"/>
    <property type="molecule type" value="Genomic_DNA"/>
</dbReference>
<gene>
    <name evidence="2" type="ORF">ROA7745_02919</name>
</gene>
<evidence type="ECO:0000313" key="3">
    <source>
        <dbReference type="Proteomes" id="UP000193224"/>
    </source>
</evidence>
<evidence type="ECO:0000256" key="1">
    <source>
        <dbReference type="SAM" id="Phobius"/>
    </source>
</evidence>
<keyword evidence="1" id="KW-0812">Transmembrane</keyword>
<organism evidence="2 3">
    <name type="scientific">Roseovarius aestuarii</name>
    <dbReference type="NCBI Taxonomy" id="475083"/>
    <lineage>
        <taxon>Bacteria</taxon>
        <taxon>Pseudomonadati</taxon>
        <taxon>Pseudomonadota</taxon>
        <taxon>Alphaproteobacteria</taxon>
        <taxon>Rhodobacterales</taxon>
        <taxon>Roseobacteraceae</taxon>
        <taxon>Roseovarius</taxon>
    </lineage>
</organism>
<evidence type="ECO:0008006" key="4">
    <source>
        <dbReference type="Google" id="ProtNLM"/>
    </source>
</evidence>
<keyword evidence="3" id="KW-1185">Reference proteome</keyword>
<feature type="transmembrane region" description="Helical" evidence="1">
    <location>
        <begin position="51"/>
        <end position="72"/>
    </location>
</feature>
<feature type="transmembrane region" description="Helical" evidence="1">
    <location>
        <begin position="21"/>
        <end position="45"/>
    </location>
</feature>
<keyword evidence="1" id="KW-0472">Membrane</keyword>
<keyword evidence="1" id="KW-1133">Transmembrane helix</keyword>
<proteinExistence type="predicted"/>